<accession>A0A8T0XJG4</accession>
<dbReference type="EMBL" id="CM029037">
    <property type="protein sequence ID" value="KAG2657373.1"/>
    <property type="molecule type" value="Genomic_DNA"/>
</dbReference>
<protein>
    <submittedName>
        <fullName evidence="2">Uncharacterized protein</fullName>
    </submittedName>
</protein>
<evidence type="ECO:0000256" key="1">
    <source>
        <dbReference type="SAM" id="MobiDB-lite"/>
    </source>
</evidence>
<feature type="compositionally biased region" description="Basic and acidic residues" evidence="1">
    <location>
        <begin position="39"/>
        <end position="54"/>
    </location>
</feature>
<feature type="compositionally biased region" description="Basic residues" evidence="1">
    <location>
        <begin position="73"/>
        <end position="82"/>
    </location>
</feature>
<gene>
    <name evidence="2" type="ORF">PVAP13_1KG181154</name>
</gene>
<sequence>MRVLGPPSTSNRSAPPRLFRETSTARSKGARQNAASTPPRRELPERSTVRRLERLPSAAQSTGPVRLSDGKRSCRTGRHARRPGSGGWKLETCRNAARTNSASGSGVVQLEEPLATAADTAGDAAEVATAARSRRRRRPAAKWSGISRQSRFARARGVKRVLLWWFRCVPVRSSSLLFLSSLEGCCEFEDTCAACRSD</sequence>
<evidence type="ECO:0000313" key="2">
    <source>
        <dbReference type="EMBL" id="KAG2657373.1"/>
    </source>
</evidence>
<dbReference type="AlphaFoldDB" id="A0A8T0XJG4"/>
<organism evidence="2 3">
    <name type="scientific">Panicum virgatum</name>
    <name type="common">Blackwell switchgrass</name>
    <dbReference type="NCBI Taxonomy" id="38727"/>
    <lineage>
        <taxon>Eukaryota</taxon>
        <taxon>Viridiplantae</taxon>
        <taxon>Streptophyta</taxon>
        <taxon>Embryophyta</taxon>
        <taxon>Tracheophyta</taxon>
        <taxon>Spermatophyta</taxon>
        <taxon>Magnoliopsida</taxon>
        <taxon>Liliopsida</taxon>
        <taxon>Poales</taxon>
        <taxon>Poaceae</taxon>
        <taxon>PACMAD clade</taxon>
        <taxon>Panicoideae</taxon>
        <taxon>Panicodae</taxon>
        <taxon>Paniceae</taxon>
        <taxon>Panicinae</taxon>
        <taxon>Panicum</taxon>
        <taxon>Panicum sect. Hiantes</taxon>
    </lineage>
</organism>
<proteinExistence type="predicted"/>
<reference evidence="2" key="1">
    <citation type="submission" date="2020-05" db="EMBL/GenBank/DDBJ databases">
        <title>WGS assembly of Panicum virgatum.</title>
        <authorList>
            <person name="Lovell J.T."/>
            <person name="Jenkins J."/>
            <person name="Shu S."/>
            <person name="Juenger T.E."/>
            <person name="Schmutz J."/>
        </authorList>
    </citation>
    <scope>NUCLEOTIDE SEQUENCE</scope>
    <source>
        <strain evidence="2">AP13</strain>
    </source>
</reference>
<dbReference type="Proteomes" id="UP000823388">
    <property type="component" value="Chromosome 1K"/>
</dbReference>
<comment type="caution">
    <text evidence="2">The sequence shown here is derived from an EMBL/GenBank/DDBJ whole genome shotgun (WGS) entry which is preliminary data.</text>
</comment>
<keyword evidence="3" id="KW-1185">Reference proteome</keyword>
<name>A0A8T0XJG4_PANVG</name>
<evidence type="ECO:0000313" key="3">
    <source>
        <dbReference type="Proteomes" id="UP000823388"/>
    </source>
</evidence>
<feature type="region of interest" description="Disordered" evidence="1">
    <location>
        <begin position="1"/>
        <end position="90"/>
    </location>
</feature>